<proteinExistence type="predicted"/>
<dbReference type="PATRIC" id="fig|316.110.peg.1176"/>
<keyword evidence="1" id="KW-0472">Membrane</keyword>
<reference evidence="2 3" key="1">
    <citation type="submission" date="2014-11" db="EMBL/GenBank/DDBJ databases">
        <title>Genomics and ecophysiology of heterotrophic nitrogen fixing bacteria isolated from estuarine surface water.</title>
        <authorList>
            <person name="Bentzon-Tilia M."/>
            <person name="Severin I."/>
            <person name="Hansen L.H."/>
            <person name="Riemann L."/>
        </authorList>
    </citation>
    <scope>NUCLEOTIDE SEQUENCE [LARGE SCALE GENOMIC DNA]</scope>
    <source>
        <strain evidence="2 3">BAL361</strain>
    </source>
</reference>
<keyword evidence="1" id="KW-0812">Transmembrane</keyword>
<name>A0A0D7EC37_STUST</name>
<keyword evidence="1" id="KW-1133">Transmembrane helix</keyword>
<dbReference type="NCBIfam" id="NF041109">
    <property type="entry name" value="VF_TspB_C_term"/>
    <property type="match status" value="1"/>
</dbReference>
<sequence length="87" mass="9403">MQGLFQGEEFELKEAEVQAPSFIDSAGRFLPSGCPSPESMNLRSSGGRTLQIKYEPLCQAATDMSWLIVAFTAMFCAVYVGRAFGGA</sequence>
<protein>
    <submittedName>
        <fullName evidence="2">Uncharacterized protein</fullName>
    </submittedName>
</protein>
<dbReference type="AlphaFoldDB" id="A0A0D7EC37"/>
<organism evidence="2 3">
    <name type="scientific">Stutzerimonas stutzeri</name>
    <name type="common">Pseudomonas stutzeri</name>
    <dbReference type="NCBI Taxonomy" id="316"/>
    <lineage>
        <taxon>Bacteria</taxon>
        <taxon>Pseudomonadati</taxon>
        <taxon>Pseudomonadota</taxon>
        <taxon>Gammaproteobacteria</taxon>
        <taxon>Pseudomonadales</taxon>
        <taxon>Pseudomonadaceae</taxon>
        <taxon>Stutzerimonas</taxon>
    </lineage>
</organism>
<evidence type="ECO:0000313" key="3">
    <source>
        <dbReference type="Proteomes" id="UP000032439"/>
    </source>
</evidence>
<evidence type="ECO:0000313" key="2">
    <source>
        <dbReference type="EMBL" id="KIZ38283.1"/>
    </source>
</evidence>
<accession>A0A0D7EC37</accession>
<gene>
    <name evidence="2" type="ORF">LO50_02360</name>
</gene>
<feature type="transmembrane region" description="Helical" evidence="1">
    <location>
        <begin position="64"/>
        <end position="84"/>
    </location>
</feature>
<comment type="caution">
    <text evidence="2">The sequence shown here is derived from an EMBL/GenBank/DDBJ whole genome shotgun (WGS) entry which is preliminary data.</text>
</comment>
<evidence type="ECO:0000256" key="1">
    <source>
        <dbReference type="SAM" id="Phobius"/>
    </source>
</evidence>
<dbReference type="Proteomes" id="UP000032439">
    <property type="component" value="Unassembled WGS sequence"/>
</dbReference>
<dbReference type="EMBL" id="JXXD01000015">
    <property type="protein sequence ID" value="KIZ38283.1"/>
    <property type="molecule type" value="Genomic_DNA"/>
</dbReference>